<reference evidence="13 14" key="1">
    <citation type="submission" date="2017-09" db="EMBL/GenBank/DDBJ databases">
        <title>Complete genome sequence of Verrucomicrobial strain HZ-65, isolated from freshwater.</title>
        <authorList>
            <person name="Choi A."/>
        </authorList>
    </citation>
    <scope>NUCLEOTIDE SEQUENCE [LARGE SCALE GENOMIC DNA]</scope>
    <source>
        <strain evidence="13 14">HZ-65</strain>
    </source>
</reference>
<evidence type="ECO:0000256" key="6">
    <source>
        <dbReference type="ARBA" id="ARBA00023002"/>
    </source>
</evidence>
<keyword evidence="2" id="KW-1003">Cell membrane</keyword>
<keyword evidence="9 12" id="KW-0472">Membrane</keyword>
<evidence type="ECO:0000256" key="11">
    <source>
        <dbReference type="ARBA" id="ARBA00023444"/>
    </source>
</evidence>
<dbReference type="GO" id="GO:0016491">
    <property type="term" value="F:oxidoreductase activity"/>
    <property type="evidence" value="ECO:0007669"/>
    <property type="project" value="UniProtKB-KW"/>
</dbReference>
<feature type="transmembrane region" description="Helical" evidence="12">
    <location>
        <begin position="184"/>
        <end position="202"/>
    </location>
</feature>
<dbReference type="Pfam" id="PF02628">
    <property type="entry name" value="COX15-CtaA"/>
    <property type="match status" value="1"/>
</dbReference>
<feature type="transmembrane region" description="Helical" evidence="12">
    <location>
        <begin position="76"/>
        <end position="92"/>
    </location>
</feature>
<feature type="transmembrane region" description="Helical" evidence="12">
    <location>
        <begin position="236"/>
        <end position="257"/>
    </location>
</feature>
<evidence type="ECO:0000256" key="4">
    <source>
        <dbReference type="ARBA" id="ARBA00022723"/>
    </source>
</evidence>
<dbReference type="KEGG" id="vbh:CMV30_13740"/>
<keyword evidence="8" id="KW-0350">Heme biosynthesis</keyword>
<evidence type="ECO:0000256" key="1">
    <source>
        <dbReference type="ARBA" id="ARBA00004141"/>
    </source>
</evidence>
<accession>A0A290QCK4</accession>
<comment type="pathway">
    <text evidence="11">Porphyrin-containing compound metabolism.</text>
</comment>
<dbReference type="AlphaFoldDB" id="A0A290QCK4"/>
<feature type="transmembrane region" description="Helical" evidence="12">
    <location>
        <begin position="143"/>
        <end position="163"/>
    </location>
</feature>
<evidence type="ECO:0000313" key="13">
    <source>
        <dbReference type="EMBL" id="ATC64940.1"/>
    </source>
</evidence>
<evidence type="ECO:0000256" key="7">
    <source>
        <dbReference type="ARBA" id="ARBA00023004"/>
    </source>
</evidence>
<evidence type="ECO:0000256" key="3">
    <source>
        <dbReference type="ARBA" id="ARBA00022692"/>
    </source>
</evidence>
<dbReference type="GO" id="GO:0016020">
    <property type="term" value="C:membrane"/>
    <property type="evidence" value="ECO:0007669"/>
    <property type="project" value="UniProtKB-SubCell"/>
</dbReference>
<dbReference type="InterPro" id="IPR003780">
    <property type="entry name" value="COX15/CtaA_fam"/>
</dbReference>
<comment type="subcellular location">
    <subcellularLocation>
        <location evidence="1">Membrane</location>
        <topology evidence="1">Multi-pass membrane protein</topology>
    </subcellularLocation>
</comment>
<dbReference type="RefSeq" id="WP_096056571.1">
    <property type="nucleotide sequence ID" value="NZ_CP023344.1"/>
</dbReference>
<dbReference type="PANTHER" id="PTHR35457">
    <property type="entry name" value="HEME A SYNTHASE"/>
    <property type="match status" value="1"/>
</dbReference>
<proteinExistence type="predicted"/>
<dbReference type="EMBL" id="CP023344">
    <property type="protein sequence ID" value="ATC64940.1"/>
    <property type="molecule type" value="Genomic_DNA"/>
</dbReference>
<name>A0A290QCK4_9BACT</name>
<dbReference type="GO" id="GO:0006784">
    <property type="term" value="P:heme A biosynthetic process"/>
    <property type="evidence" value="ECO:0007669"/>
    <property type="project" value="InterPro"/>
</dbReference>
<evidence type="ECO:0000256" key="10">
    <source>
        <dbReference type="ARBA" id="ARBA00023157"/>
    </source>
</evidence>
<evidence type="ECO:0000256" key="9">
    <source>
        <dbReference type="ARBA" id="ARBA00023136"/>
    </source>
</evidence>
<keyword evidence="3 12" id="KW-0812">Transmembrane</keyword>
<keyword evidence="14" id="KW-1185">Reference proteome</keyword>
<feature type="transmembrane region" description="Helical" evidence="12">
    <location>
        <begin position="296"/>
        <end position="318"/>
    </location>
</feature>
<keyword evidence="6" id="KW-0560">Oxidoreductase</keyword>
<evidence type="ECO:0000313" key="14">
    <source>
        <dbReference type="Proteomes" id="UP000217265"/>
    </source>
</evidence>
<feature type="transmembrane region" description="Helical" evidence="12">
    <location>
        <begin position="16"/>
        <end position="47"/>
    </location>
</feature>
<keyword evidence="10" id="KW-1015">Disulfide bond</keyword>
<gene>
    <name evidence="13" type="ORF">CMV30_13740</name>
</gene>
<dbReference type="OrthoDB" id="128939at2"/>
<dbReference type="PANTHER" id="PTHR35457:SF1">
    <property type="entry name" value="HEME A SYNTHASE"/>
    <property type="match status" value="1"/>
</dbReference>
<organism evidence="13 14">
    <name type="scientific">Nibricoccus aquaticus</name>
    <dbReference type="NCBI Taxonomy" id="2576891"/>
    <lineage>
        <taxon>Bacteria</taxon>
        <taxon>Pseudomonadati</taxon>
        <taxon>Verrucomicrobiota</taxon>
        <taxon>Opitutia</taxon>
        <taxon>Opitutales</taxon>
        <taxon>Opitutaceae</taxon>
        <taxon>Nibricoccus</taxon>
    </lineage>
</organism>
<evidence type="ECO:0000256" key="12">
    <source>
        <dbReference type="SAM" id="Phobius"/>
    </source>
</evidence>
<keyword evidence="7" id="KW-0408">Iron</keyword>
<dbReference type="GO" id="GO:0046872">
    <property type="term" value="F:metal ion binding"/>
    <property type="evidence" value="ECO:0007669"/>
    <property type="project" value="UniProtKB-KW"/>
</dbReference>
<feature type="transmembrane region" description="Helical" evidence="12">
    <location>
        <begin position="269"/>
        <end position="290"/>
    </location>
</feature>
<protein>
    <submittedName>
        <fullName evidence="13">Cytochrome oxidase assembly protein</fullName>
    </submittedName>
</protein>
<feature type="transmembrane region" description="Helical" evidence="12">
    <location>
        <begin position="104"/>
        <end position="123"/>
    </location>
</feature>
<sequence>MSTSALDHRTTAYRPALAWFAALGSAWVFVLVTLGALTTTIGAGMAFSDWPLSNGSVNPHGWLVNPDMFAEHSHRLSGMIMGFITIALAVWVGRTDSRGWLRKLAWWALAIVIIQGVLGGKRVLLDSIDVPGFEMTLGQMLRIPHGILAHLYVCILFAIAAALSKRWIESKPQVEPTEPRLRQFARLATTLVIVQLVIAASMRHNNAGLAIPTFPHSTPAGDWLPQYWNYQVALNFAHRILAVILTFVLGWLVAAVWRDRASSSAVKNLSLAMICLLALQIALGISVIWTQRGVNYTTAHVTVGACVLATTFLLTWWLHRGVIEGEVETRFGEPSRASS</sequence>
<evidence type="ECO:0000256" key="2">
    <source>
        <dbReference type="ARBA" id="ARBA00022475"/>
    </source>
</evidence>
<dbReference type="Proteomes" id="UP000217265">
    <property type="component" value="Chromosome"/>
</dbReference>
<evidence type="ECO:0000256" key="8">
    <source>
        <dbReference type="ARBA" id="ARBA00023133"/>
    </source>
</evidence>
<keyword evidence="5 12" id="KW-1133">Transmembrane helix</keyword>
<dbReference type="InterPro" id="IPR050450">
    <property type="entry name" value="COX15/CtaA_HemeA_synthase"/>
</dbReference>
<keyword evidence="4" id="KW-0479">Metal-binding</keyword>
<evidence type="ECO:0000256" key="5">
    <source>
        <dbReference type="ARBA" id="ARBA00022989"/>
    </source>
</evidence>